<organism evidence="1 4">
    <name type="scientific">Bacteroides acidifaciens</name>
    <dbReference type="NCBI Taxonomy" id="85831"/>
    <lineage>
        <taxon>Bacteria</taxon>
        <taxon>Pseudomonadati</taxon>
        <taxon>Bacteroidota</taxon>
        <taxon>Bacteroidia</taxon>
        <taxon>Bacteroidales</taxon>
        <taxon>Bacteroidaceae</taxon>
        <taxon>Bacteroides</taxon>
    </lineage>
</organism>
<dbReference type="Proteomes" id="UP000298073">
    <property type="component" value="Unassembled WGS sequence"/>
</dbReference>
<evidence type="ECO:0000313" key="1">
    <source>
        <dbReference type="EMBL" id="GFH87201.1"/>
    </source>
</evidence>
<name>A0A7J0A5J2_9BACE</name>
<reference evidence="1 4" key="2">
    <citation type="journal article" date="2020" name="Microbiome">
        <title>Single-cell genomics of uncultured bacteria reveals dietary fiber responders in the mouse gut microbiota.</title>
        <authorList>
            <person name="Chijiiwa R."/>
            <person name="Hosokawa M."/>
            <person name="Kogawa M."/>
            <person name="Nishikawa Y."/>
            <person name="Ide K."/>
            <person name="Sakanashi C."/>
            <person name="Takahashi K."/>
            <person name="Takeyama H."/>
        </authorList>
    </citation>
    <scope>NUCLEOTIDE SEQUENCE [LARGE SCALE GENOMIC DNA]</scope>
    <source>
        <strain evidence="1">IMSAGC_001</strain>
    </source>
</reference>
<evidence type="ECO:0000313" key="3">
    <source>
        <dbReference type="Proteomes" id="UP000298073"/>
    </source>
</evidence>
<dbReference type="EMBL" id="BLLS01000079">
    <property type="protein sequence ID" value="GFH87201.1"/>
    <property type="molecule type" value="Genomic_DNA"/>
</dbReference>
<gene>
    <name evidence="2" type="ORF">E4T97_13965</name>
    <name evidence="1" type="ORF">IMSAGC001_02626</name>
</gene>
<proteinExistence type="predicted"/>
<sequence>MEKEYVMQIAQTIREQLLSLNPAPVIMSWGIEEFAATTYRGLPALRIKVNGRLHTGYIIVALNGSDYNEVYLQKDMKVECINGEVCFDELGDVIDRAIEKGTDQAEYDRFCDRQRALLLSGQYA</sequence>
<accession>A0A7J0A5J2</accession>
<dbReference type="AlphaFoldDB" id="A0A7J0A5J2"/>
<comment type="caution">
    <text evidence="1">The sequence shown here is derived from an EMBL/GenBank/DDBJ whole genome shotgun (WGS) entry which is preliminary data.</text>
</comment>
<dbReference type="RefSeq" id="WP_024987471.1">
    <property type="nucleotide sequence ID" value="NZ_BLLS01000079.1"/>
</dbReference>
<reference evidence="2 3" key="1">
    <citation type="submission" date="2019-03" db="EMBL/GenBank/DDBJ databases">
        <title>Diversity of the mouse oral microbiome.</title>
        <authorList>
            <person name="Joseph S."/>
            <person name="Aduse-Opoku J."/>
            <person name="Curtis M."/>
            <person name="Wade W."/>
            <person name="Hashim A."/>
        </authorList>
    </citation>
    <scope>NUCLEOTIDE SEQUENCE [LARGE SCALE GENOMIC DNA]</scope>
    <source>
        <strain evidence="2 3">P2318</strain>
    </source>
</reference>
<protein>
    <submittedName>
        <fullName evidence="1">Uncharacterized protein</fullName>
    </submittedName>
</protein>
<evidence type="ECO:0000313" key="2">
    <source>
        <dbReference type="EMBL" id="TFU47919.1"/>
    </source>
</evidence>
<dbReference type="EMBL" id="SPPV01000031">
    <property type="protein sequence ID" value="TFU47919.1"/>
    <property type="molecule type" value="Genomic_DNA"/>
</dbReference>
<dbReference type="GeneID" id="93046884"/>
<dbReference type="Proteomes" id="UP000491181">
    <property type="component" value="Unassembled WGS sequence"/>
</dbReference>
<evidence type="ECO:0000313" key="4">
    <source>
        <dbReference type="Proteomes" id="UP000491181"/>
    </source>
</evidence>